<sequence>MLSVLWINLYVRIRISQVDNELHVIAIMRRLSHQFSCHFQLPLPGFSSAQMPDHSVLTLLDLASMLSQQPREGYPMPWIGIQSKAKNIKNSSPVHPQPEKTKISSQPTSAQSPKPKNIQNPTQLLVAHHSMPRPISEACDMITKIGHLETLVLSCPIIPNRSLVTSAAWFFFSLPQLFPQQKRIRSAAPSRAANRRLGLLCQSGIWLLGSLPSISRSLTTGGEVVQLINHRQTGYVTRTAAKTKVRLLPQRNCDGHGSNLTVEVTCTAAHQRAIVSTFPEPFHARPAFPRRGRYSFSGPIKVGSVIGELDYARDY</sequence>
<feature type="region of interest" description="Disordered" evidence="1">
    <location>
        <begin position="88"/>
        <end position="118"/>
    </location>
</feature>
<accession>A0A9P8WC55</accession>
<comment type="caution">
    <text evidence="2">The sequence shown here is derived from an EMBL/GenBank/DDBJ whole genome shotgun (WGS) entry which is preliminary data.</text>
</comment>
<evidence type="ECO:0000256" key="1">
    <source>
        <dbReference type="SAM" id="MobiDB-lite"/>
    </source>
</evidence>
<dbReference type="EMBL" id="JAGPYM010000004">
    <property type="protein sequence ID" value="KAH6895821.1"/>
    <property type="molecule type" value="Genomic_DNA"/>
</dbReference>
<protein>
    <submittedName>
        <fullName evidence="2">Uncharacterized protein</fullName>
    </submittedName>
</protein>
<feature type="compositionally biased region" description="Polar residues" evidence="1">
    <location>
        <begin position="103"/>
        <end position="118"/>
    </location>
</feature>
<gene>
    <name evidence="2" type="ORF">B0T10DRAFT_226888</name>
</gene>
<dbReference type="AlphaFoldDB" id="A0A9P8WC55"/>
<evidence type="ECO:0000313" key="3">
    <source>
        <dbReference type="Proteomes" id="UP000777438"/>
    </source>
</evidence>
<evidence type="ECO:0000313" key="2">
    <source>
        <dbReference type="EMBL" id="KAH6895821.1"/>
    </source>
</evidence>
<reference evidence="2 3" key="1">
    <citation type="journal article" date="2021" name="Nat. Commun.">
        <title>Genetic determinants of endophytism in the Arabidopsis root mycobiome.</title>
        <authorList>
            <person name="Mesny F."/>
            <person name="Miyauchi S."/>
            <person name="Thiergart T."/>
            <person name="Pickel B."/>
            <person name="Atanasova L."/>
            <person name="Karlsson M."/>
            <person name="Huettel B."/>
            <person name="Barry K.W."/>
            <person name="Haridas S."/>
            <person name="Chen C."/>
            <person name="Bauer D."/>
            <person name="Andreopoulos W."/>
            <person name="Pangilinan J."/>
            <person name="LaButti K."/>
            <person name="Riley R."/>
            <person name="Lipzen A."/>
            <person name="Clum A."/>
            <person name="Drula E."/>
            <person name="Henrissat B."/>
            <person name="Kohler A."/>
            <person name="Grigoriev I.V."/>
            <person name="Martin F.M."/>
            <person name="Hacquard S."/>
        </authorList>
    </citation>
    <scope>NUCLEOTIDE SEQUENCE [LARGE SCALE GENOMIC DNA]</scope>
    <source>
        <strain evidence="2 3">MPI-CAGE-CH-0241</strain>
    </source>
</reference>
<proteinExistence type="predicted"/>
<keyword evidence="3" id="KW-1185">Reference proteome</keyword>
<dbReference type="Proteomes" id="UP000777438">
    <property type="component" value="Unassembled WGS sequence"/>
</dbReference>
<organism evidence="2 3">
    <name type="scientific">Thelonectria olida</name>
    <dbReference type="NCBI Taxonomy" id="1576542"/>
    <lineage>
        <taxon>Eukaryota</taxon>
        <taxon>Fungi</taxon>
        <taxon>Dikarya</taxon>
        <taxon>Ascomycota</taxon>
        <taxon>Pezizomycotina</taxon>
        <taxon>Sordariomycetes</taxon>
        <taxon>Hypocreomycetidae</taxon>
        <taxon>Hypocreales</taxon>
        <taxon>Nectriaceae</taxon>
        <taxon>Thelonectria</taxon>
    </lineage>
</organism>
<name>A0A9P8WC55_9HYPO</name>